<dbReference type="EMBL" id="LFYR01001195">
    <property type="protein sequence ID" value="KMZ63873.1"/>
    <property type="molecule type" value="Genomic_DNA"/>
</dbReference>
<comment type="caution">
    <text evidence="2">The sequence shown here is derived from an EMBL/GenBank/DDBJ whole genome shotgun (WGS) entry which is preliminary data.</text>
</comment>
<accession>A0A0K9P4E8</accession>
<gene>
    <name evidence="2" type="ORF">ZOSMA_391G00040</name>
</gene>
<keyword evidence="3" id="KW-1185">Reference proteome</keyword>
<dbReference type="InterPro" id="IPR057651">
    <property type="entry name" value="Ig_TPPC8_C"/>
</dbReference>
<dbReference type="STRING" id="29655.A0A0K9P4E8"/>
<evidence type="ECO:0000313" key="2">
    <source>
        <dbReference type="EMBL" id="KMZ63873.1"/>
    </source>
</evidence>
<dbReference type="InterPro" id="IPR024420">
    <property type="entry name" value="TRAPP_III_complex_Trs85"/>
</dbReference>
<proteinExistence type="predicted"/>
<sequence length="349" mass="39439">MFITPCTSKMQEFLVRMEINSRTMSKGLWLRQLSSVGSRWEISLLPAHTSVCSSQLLLAGQSLMCFFKLKDRGETSSENNSQIEGSDVRLGENEDNQVMFDVSRTPLVDFHHYERLHQEKYFKEALSTVDFILLSHLVEDDNDSEKTEKCHLLSHHACHHSIIGKSPVWWLMNGPQTISHDFSTSFCEATFYITLHNSSDVVASVKIVTLDGMSSDSGGGQTQDTSPHSDSSTIAGWHNISLGNDDVKVEKKIWKQRVLESVSPFIWSATSSTHIKLEPMNIIKVPLRICIFSPGVYDLSKYELHWSLQSSDPPTRFSKDTPATWQSSGVNRGHPFFLTVMQSHDNPKM</sequence>
<dbReference type="PANTHER" id="PTHR12975:SF6">
    <property type="entry name" value="TRAFFICKING PROTEIN PARTICLE COMPLEX SUBUNIT 8"/>
    <property type="match status" value="1"/>
</dbReference>
<protein>
    <recommendedName>
        <fullName evidence="1">TPPC8 C-terminal Ig-like domain-containing protein</fullName>
    </recommendedName>
</protein>
<dbReference type="OrthoDB" id="437922at2759"/>
<dbReference type="AlphaFoldDB" id="A0A0K9P4E8"/>
<evidence type="ECO:0000313" key="3">
    <source>
        <dbReference type="Proteomes" id="UP000036987"/>
    </source>
</evidence>
<dbReference type="PANTHER" id="PTHR12975">
    <property type="entry name" value="TRANSPORT PROTEIN TRAPP"/>
    <property type="match status" value="1"/>
</dbReference>
<reference evidence="3" key="1">
    <citation type="journal article" date="2016" name="Nature">
        <title>The genome of the seagrass Zostera marina reveals angiosperm adaptation to the sea.</title>
        <authorList>
            <person name="Olsen J.L."/>
            <person name="Rouze P."/>
            <person name="Verhelst B."/>
            <person name="Lin Y.-C."/>
            <person name="Bayer T."/>
            <person name="Collen J."/>
            <person name="Dattolo E."/>
            <person name="De Paoli E."/>
            <person name="Dittami S."/>
            <person name="Maumus F."/>
            <person name="Michel G."/>
            <person name="Kersting A."/>
            <person name="Lauritano C."/>
            <person name="Lohaus R."/>
            <person name="Toepel M."/>
            <person name="Tonon T."/>
            <person name="Vanneste K."/>
            <person name="Amirebrahimi M."/>
            <person name="Brakel J."/>
            <person name="Bostroem C."/>
            <person name="Chovatia M."/>
            <person name="Grimwood J."/>
            <person name="Jenkins J.W."/>
            <person name="Jueterbock A."/>
            <person name="Mraz A."/>
            <person name="Stam W.T."/>
            <person name="Tice H."/>
            <person name="Bornberg-Bauer E."/>
            <person name="Green P.J."/>
            <person name="Pearson G.A."/>
            <person name="Procaccini G."/>
            <person name="Duarte C.M."/>
            <person name="Schmutz J."/>
            <person name="Reusch T.B.H."/>
            <person name="Van de Peer Y."/>
        </authorList>
    </citation>
    <scope>NUCLEOTIDE SEQUENCE [LARGE SCALE GENOMIC DNA]</scope>
    <source>
        <strain evidence="3">cv. Finnish</strain>
    </source>
</reference>
<organism evidence="2 3">
    <name type="scientific">Zostera marina</name>
    <name type="common">Eelgrass</name>
    <dbReference type="NCBI Taxonomy" id="29655"/>
    <lineage>
        <taxon>Eukaryota</taxon>
        <taxon>Viridiplantae</taxon>
        <taxon>Streptophyta</taxon>
        <taxon>Embryophyta</taxon>
        <taxon>Tracheophyta</taxon>
        <taxon>Spermatophyta</taxon>
        <taxon>Magnoliopsida</taxon>
        <taxon>Liliopsida</taxon>
        <taxon>Zosteraceae</taxon>
        <taxon>Zostera</taxon>
    </lineage>
</organism>
<dbReference type="Pfam" id="PF24542">
    <property type="entry name" value="Ig_TPPC8_C"/>
    <property type="match status" value="1"/>
</dbReference>
<dbReference type="Proteomes" id="UP000036987">
    <property type="component" value="Unassembled WGS sequence"/>
</dbReference>
<name>A0A0K9P4E8_ZOSMR</name>
<feature type="domain" description="TPPC8 C-terminal Ig-like" evidence="1">
    <location>
        <begin position="174"/>
        <end position="303"/>
    </location>
</feature>
<evidence type="ECO:0000259" key="1">
    <source>
        <dbReference type="Pfam" id="PF24542"/>
    </source>
</evidence>